<evidence type="ECO:0000313" key="3">
    <source>
        <dbReference type="Proteomes" id="UP001331515"/>
    </source>
</evidence>
<comment type="caution">
    <text evidence="2">The sequence shown here is derived from an EMBL/GenBank/DDBJ whole genome shotgun (WGS) entry which is preliminary data.</text>
</comment>
<evidence type="ECO:0000313" key="2">
    <source>
        <dbReference type="EMBL" id="KAK5932575.1"/>
    </source>
</evidence>
<organism evidence="2 3">
    <name type="scientific">Champsocephalus gunnari</name>
    <name type="common">Mackerel icefish</name>
    <dbReference type="NCBI Taxonomy" id="52237"/>
    <lineage>
        <taxon>Eukaryota</taxon>
        <taxon>Metazoa</taxon>
        <taxon>Chordata</taxon>
        <taxon>Craniata</taxon>
        <taxon>Vertebrata</taxon>
        <taxon>Euteleostomi</taxon>
        <taxon>Actinopterygii</taxon>
        <taxon>Neopterygii</taxon>
        <taxon>Teleostei</taxon>
        <taxon>Neoteleostei</taxon>
        <taxon>Acanthomorphata</taxon>
        <taxon>Eupercaria</taxon>
        <taxon>Perciformes</taxon>
        <taxon>Notothenioidei</taxon>
        <taxon>Channichthyidae</taxon>
        <taxon>Champsocephalus</taxon>
    </lineage>
</organism>
<dbReference type="Proteomes" id="UP001331515">
    <property type="component" value="Unassembled WGS sequence"/>
</dbReference>
<reference evidence="2 3" key="1">
    <citation type="journal article" date="2023" name="Mol. Biol. Evol.">
        <title>Genomics of Secondarily Temperate Adaptation in the Only Non-Antarctic Icefish.</title>
        <authorList>
            <person name="Rivera-Colon A.G."/>
            <person name="Rayamajhi N."/>
            <person name="Minhas B.F."/>
            <person name="Madrigal G."/>
            <person name="Bilyk K.T."/>
            <person name="Yoon V."/>
            <person name="Hune M."/>
            <person name="Gregory S."/>
            <person name="Cheng C.H.C."/>
            <person name="Catchen J.M."/>
        </authorList>
    </citation>
    <scope>NUCLEOTIDE SEQUENCE [LARGE SCALE GENOMIC DNA]</scope>
    <source>
        <tissue evidence="2">White muscle</tissue>
    </source>
</reference>
<keyword evidence="3" id="KW-1185">Reference proteome</keyword>
<dbReference type="EMBL" id="JAURVH010001515">
    <property type="protein sequence ID" value="KAK5932575.1"/>
    <property type="molecule type" value="Genomic_DNA"/>
</dbReference>
<name>A0AAN8E2L5_CHAGU</name>
<sequence length="88" mass="9354">MASSSSCQQLVGASHAARLHWSLVLAALSPAAISGGPRPLIHIQSQSQAPGSSQHQHHLHPLHNPLSVYHQTSIPAHLLSMLDPQYCG</sequence>
<protein>
    <submittedName>
        <fullName evidence="2">Uncharacterized protein</fullName>
    </submittedName>
</protein>
<proteinExistence type="predicted"/>
<feature type="region of interest" description="Disordered" evidence="1">
    <location>
        <begin position="39"/>
        <end position="64"/>
    </location>
</feature>
<dbReference type="AlphaFoldDB" id="A0AAN8E2L5"/>
<evidence type="ECO:0000256" key="1">
    <source>
        <dbReference type="SAM" id="MobiDB-lite"/>
    </source>
</evidence>
<gene>
    <name evidence="2" type="ORF">CgunFtcFv8_004267</name>
</gene>
<accession>A0AAN8E2L5</accession>